<comment type="subcellular location">
    <subcellularLocation>
        <location evidence="1">Membrane</location>
        <topology evidence="1">Multi-pass membrane protein</topology>
    </subcellularLocation>
</comment>
<dbReference type="PANTHER" id="PTHR19282">
    <property type="entry name" value="TETRASPANIN"/>
    <property type="match status" value="1"/>
</dbReference>
<evidence type="ECO:0000256" key="3">
    <source>
        <dbReference type="ARBA" id="ARBA00022989"/>
    </source>
</evidence>
<accession>A0A5S6R4Q4</accession>
<feature type="transmembrane region" description="Helical" evidence="6">
    <location>
        <begin position="107"/>
        <end position="128"/>
    </location>
</feature>
<reference evidence="8" key="3">
    <citation type="submission" date="2019-12" db="UniProtKB">
        <authorList>
            <consortium name="WormBaseParasite"/>
        </authorList>
    </citation>
    <scope>IDENTIFICATION</scope>
</reference>
<evidence type="ECO:0000256" key="6">
    <source>
        <dbReference type="SAM" id="Phobius"/>
    </source>
</evidence>
<dbReference type="STRING" id="70415.A0A5S6R4Q4"/>
<feature type="transmembrane region" description="Helical" evidence="6">
    <location>
        <begin position="140"/>
        <end position="162"/>
    </location>
</feature>
<dbReference type="AlphaFoldDB" id="A0A5S6R4Q4"/>
<evidence type="ECO:0000256" key="4">
    <source>
        <dbReference type="ARBA" id="ARBA00023136"/>
    </source>
</evidence>
<dbReference type="WBParaSite" id="TMUE_3000014408.1">
    <property type="protein sequence ID" value="TMUE_3000014408.1"/>
    <property type="gene ID" value="WBGene00290025"/>
</dbReference>
<evidence type="ECO:0000313" key="8">
    <source>
        <dbReference type="WBParaSite" id="TMUE_3000014408.1"/>
    </source>
</evidence>
<name>A0A5S6R4Q4_TRIMR</name>
<feature type="transmembrane region" description="Helical" evidence="6">
    <location>
        <begin position="310"/>
        <end position="328"/>
    </location>
</feature>
<dbReference type="SUPFAM" id="SSF48652">
    <property type="entry name" value="Tetraspanin"/>
    <property type="match status" value="1"/>
</dbReference>
<dbReference type="GO" id="GO:0016020">
    <property type="term" value="C:membrane"/>
    <property type="evidence" value="ECO:0007669"/>
    <property type="project" value="UniProtKB-SubCell"/>
</dbReference>
<evidence type="ECO:0000256" key="5">
    <source>
        <dbReference type="SAM" id="MobiDB-lite"/>
    </source>
</evidence>
<feature type="region of interest" description="Disordered" evidence="5">
    <location>
        <begin position="367"/>
        <end position="386"/>
    </location>
</feature>
<evidence type="ECO:0000313" key="7">
    <source>
        <dbReference type="Proteomes" id="UP000046395"/>
    </source>
</evidence>
<dbReference type="Pfam" id="PF00335">
    <property type="entry name" value="Tetraspanin"/>
    <property type="match status" value="1"/>
</dbReference>
<keyword evidence="7" id="KW-1185">Reference proteome</keyword>
<dbReference type="Proteomes" id="UP000046395">
    <property type="component" value="Unassembled WGS sequence"/>
</dbReference>
<protein>
    <submittedName>
        <fullName evidence="8">Tetraspanin</fullName>
    </submittedName>
</protein>
<reference evidence="7" key="1">
    <citation type="submission" date="2013-11" db="EMBL/GenBank/DDBJ databases">
        <authorList>
            <person name="Aslett M."/>
        </authorList>
    </citation>
    <scope>NUCLEOTIDE SEQUENCE [LARGE SCALE GENOMIC DNA]</scope>
    <source>
        <strain evidence="7">Edinburgh</strain>
    </source>
</reference>
<evidence type="ECO:0000256" key="2">
    <source>
        <dbReference type="ARBA" id="ARBA00022692"/>
    </source>
</evidence>
<dbReference type="WBParaSite" id="TMUE_3000014408.3">
    <property type="protein sequence ID" value="TMUE_3000014408.3"/>
    <property type="gene ID" value="WBGene00290025"/>
</dbReference>
<keyword evidence="3 6" id="KW-1133">Transmembrane helix</keyword>
<keyword evidence="4 6" id="KW-0472">Membrane</keyword>
<keyword evidence="2 6" id="KW-0812">Transmembrane</keyword>
<organism evidence="7 8">
    <name type="scientific">Trichuris muris</name>
    <name type="common">Mouse whipworm</name>
    <dbReference type="NCBI Taxonomy" id="70415"/>
    <lineage>
        <taxon>Eukaryota</taxon>
        <taxon>Metazoa</taxon>
        <taxon>Ecdysozoa</taxon>
        <taxon>Nematoda</taxon>
        <taxon>Enoplea</taxon>
        <taxon>Dorylaimia</taxon>
        <taxon>Trichinellida</taxon>
        <taxon>Trichuridae</taxon>
        <taxon>Trichuris</taxon>
    </lineage>
</organism>
<feature type="transmembrane region" description="Helical" evidence="6">
    <location>
        <begin position="55"/>
        <end position="82"/>
    </location>
</feature>
<sequence>MVNRALPWAARRTSGANVESTASPRSIASVLGGDSYAGEVYIAVKLDRKVLVAKLMLCFLTVSLAGISVAILGNSAASFGMIKDVLSMTGLTAEQQDGSWQNAKEMGIFYVAIVVTSMAAVLHVLGFLGAACENAFVLRFYSFFMFIFTAVTSIICSGWVAAAEETTVVFLRQFYKQYLENYYVEQSDSLFDSFIDNVQQSNQCCGYYTFPSKGMTYNVSIAMLYFLESTNFGQHQAASIGWDDKAMVSYVPQSCCIRPSEDCSKETYGSRYKWDTEKNANWNDKIYTVGCKDFMDNMWFVIAHSSVSKVLLLDLLLTIFTILLAYYCSREFQKRPASSSVDRSNMWKIFGKSPRRSIAHMQSTKVTSKYGGGTHATSTARGMHKH</sequence>
<dbReference type="WBParaSite" id="TMUE_3000014408.2">
    <property type="protein sequence ID" value="TMUE_3000014408.2"/>
    <property type="gene ID" value="WBGene00290025"/>
</dbReference>
<dbReference type="InterPro" id="IPR008952">
    <property type="entry name" value="Tetraspanin_EC2_sf"/>
</dbReference>
<dbReference type="InterPro" id="IPR018499">
    <property type="entry name" value="Tetraspanin/Peripherin"/>
</dbReference>
<proteinExistence type="predicted"/>
<reference evidence="7" key="2">
    <citation type="submission" date="2014-03" db="EMBL/GenBank/DDBJ databases">
        <title>The whipworm genome and dual-species transcriptomics of an intimate host-pathogen interaction.</title>
        <authorList>
            <person name="Foth B.J."/>
            <person name="Tsai I.J."/>
            <person name="Reid A.J."/>
            <person name="Bancroft A.J."/>
            <person name="Nichol S."/>
            <person name="Tracey A."/>
            <person name="Holroyd N."/>
            <person name="Cotton J.A."/>
            <person name="Stanley E.J."/>
            <person name="Zarowiecki M."/>
            <person name="Liu J.Z."/>
            <person name="Huckvale T."/>
            <person name="Cooper P.J."/>
            <person name="Grencis R.K."/>
            <person name="Berriman M."/>
        </authorList>
    </citation>
    <scope>NUCLEOTIDE SEQUENCE [LARGE SCALE GENOMIC DNA]</scope>
    <source>
        <strain evidence="7">Edinburgh</strain>
    </source>
</reference>
<evidence type="ECO:0000256" key="1">
    <source>
        <dbReference type="ARBA" id="ARBA00004141"/>
    </source>
</evidence>